<evidence type="ECO:0000313" key="3">
    <source>
        <dbReference type="Proteomes" id="UP000030645"/>
    </source>
</evidence>
<reference evidence="3" key="1">
    <citation type="submission" date="2013-01" db="EMBL/GenBank/DDBJ databases">
        <title>Draft Genome Sequence of a Mulberry Tree, Morus notabilis C.K. Schneid.</title>
        <authorList>
            <person name="He N."/>
            <person name="Zhao S."/>
        </authorList>
    </citation>
    <scope>NUCLEOTIDE SEQUENCE</scope>
</reference>
<organism evidence="2 3">
    <name type="scientific">Morus notabilis</name>
    <dbReference type="NCBI Taxonomy" id="981085"/>
    <lineage>
        <taxon>Eukaryota</taxon>
        <taxon>Viridiplantae</taxon>
        <taxon>Streptophyta</taxon>
        <taxon>Embryophyta</taxon>
        <taxon>Tracheophyta</taxon>
        <taxon>Spermatophyta</taxon>
        <taxon>Magnoliopsida</taxon>
        <taxon>eudicotyledons</taxon>
        <taxon>Gunneridae</taxon>
        <taxon>Pentapetalae</taxon>
        <taxon>rosids</taxon>
        <taxon>fabids</taxon>
        <taxon>Rosales</taxon>
        <taxon>Moraceae</taxon>
        <taxon>Moreae</taxon>
        <taxon>Morus</taxon>
    </lineage>
</organism>
<dbReference type="EMBL" id="KE346273">
    <property type="protein sequence ID" value="EXC31919.1"/>
    <property type="molecule type" value="Genomic_DNA"/>
</dbReference>
<dbReference type="AlphaFoldDB" id="W9SJM8"/>
<dbReference type="Proteomes" id="UP000030645">
    <property type="component" value="Unassembled WGS sequence"/>
</dbReference>
<name>W9SJM8_9ROSA</name>
<gene>
    <name evidence="2" type="ORF">L484_009769</name>
</gene>
<proteinExistence type="predicted"/>
<accession>W9SJM8</accession>
<sequence length="70" mass="7352">MHSSEGGRVLEGASVFESLQKGHNRPSSPNPATTASTIDQMNFAGRQYSAPPPCANSDSMVRFGAAASRK</sequence>
<feature type="region of interest" description="Disordered" evidence="1">
    <location>
        <begin position="1"/>
        <end position="58"/>
    </location>
</feature>
<feature type="compositionally biased region" description="Polar residues" evidence="1">
    <location>
        <begin position="25"/>
        <end position="40"/>
    </location>
</feature>
<keyword evidence="3" id="KW-1185">Reference proteome</keyword>
<protein>
    <submittedName>
        <fullName evidence="2">Uncharacterized protein</fullName>
    </submittedName>
</protein>
<evidence type="ECO:0000313" key="2">
    <source>
        <dbReference type="EMBL" id="EXC31919.1"/>
    </source>
</evidence>
<evidence type="ECO:0000256" key="1">
    <source>
        <dbReference type="SAM" id="MobiDB-lite"/>
    </source>
</evidence>